<evidence type="ECO:0000313" key="2">
    <source>
        <dbReference type="Proteomes" id="UP000184069"/>
    </source>
</evidence>
<dbReference type="AlphaFoldDB" id="A0A1M7CAN6"/>
<evidence type="ECO:0000313" key="1">
    <source>
        <dbReference type="EMBL" id="SHL64261.1"/>
    </source>
</evidence>
<dbReference type="Proteomes" id="UP000184069">
    <property type="component" value="Unassembled WGS sequence"/>
</dbReference>
<protein>
    <submittedName>
        <fullName evidence="1">Uncharacterized protein</fullName>
    </submittedName>
</protein>
<dbReference type="STRING" id="1423959.SAMN05444407_105150"/>
<dbReference type="EMBL" id="FRBM01000005">
    <property type="protein sequence ID" value="SHL64261.1"/>
    <property type="molecule type" value="Genomic_DNA"/>
</dbReference>
<name>A0A1M7CAN6_9FLAO</name>
<organism evidence="1 2">
    <name type="scientific">Chryseobacterium contaminans</name>
    <dbReference type="NCBI Taxonomy" id="1423959"/>
    <lineage>
        <taxon>Bacteria</taxon>
        <taxon>Pseudomonadati</taxon>
        <taxon>Bacteroidota</taxon>
        <taxon>Flavobacteriia</taxon>
        <taxon>Flavobacteriales</taxon>
        <taxon>Weeksellaceae</taxon>
        <taxon>Chryseobacterium group</taxon>
        <taxon>Chryseobacterium</taxon>
    </lineage>
</organism>
<accession>A0A1M7CAN6</accession>
<sequence length="70" mass="8176">MKALYFFMICTLFYYCKKNNKSETFQTSKKEDTISAPAGYHPKEESCKKGMKGFTKRYSVLLSNLFIIII</sequence>
<gene>
    <name evidence="1" type="ORF">SAMN05444407_105150</name>
</gene>
<reference evidence="1 2" key="1">
    <citation type="submission" date="2016-11" db="EMBL/GenBank/DDBJ databases">
        <authorList>
            <person name="Jaros S."/>
            <person name="Januszkiewicz K."/>
            <person name="Wedrychowicz H."/>
        </authorList>
    </citation>
    <scope>NUCLEOTIDE SEQUENCE [LARGE SCALE GENOMIC DNA]</scope>
    <source>
        <strain evidence="1 2">DSM 27621</strain>
    </source>
</reference>
<proteinExistence type="predicted"/>